<proteinExistence type="predicted"/>
<accession>A0A1J5Q2K8</accession>
<dbReference type="EMBL" id="MLJW01001590">
    <property type="protein sequence ID" value="OIQ77544.1"/>
    <property type="molecule type" value="Genomic_DNA"/>
</dbReference>
<evidence type="ECO:0000313" key="2">
    <source>
        <dbReference type="EMBL" id="OIQ77544.1"/>
    </source>
</evidence>
<evidence type="ECO:0000259" key="1">
    <source>
        <dbReference type="Pfam" id="PF01814"/>
    </source>
</evidence>
<organism evidence="2">
    <name type="scientific">mine drainage metagenome</name>
    <dbReference type="NCBI Taxonomy" id="410659"/>
    <lineage>
        <taxon>unclassified sequences</taxon>
        <taxon>metagenomes</taxon>
        <taxon>ecological metagenomes</taxon>
    </lineage>
</organism>
<comment type="caution">
    <text evidence="2">The sequence shown here is derived from an EMBL/GenBank/DDBJ whole genome shotgun (WGS) entry which is preliminary data.</text>
</comment>
<protein>
    <recommendedName>
        <fullName evidence="1">Hemerythrin-like domain-containing protein</fullName>
    </recommendedName>
</protein>
<gene>
    <name evidence="2" type="ORF">GALL_407600</name>
</gene>
<sequence>MNIDKFKRQHVEIIECIAALRQASRAGVIENADEIARLVIAMSSIIKLHLVVEDQILYPALRTGNNAILARMGKKFQDEMGSIASAYMVFAGRWNQAVKVANDPQGFRSDANSVLKMVHARMQKENTTFYPAIETL</sequence>
<dbReference type="InterPro" id="IPR012312">
    <property type="entry name" value="Hemerythrin-like"/>
</dbReference>
<feature type="domain" description="Hemerythrin-like" evidence="1">
    <location>
        <begin position="3"/>
        <end position="133"/>
    </location>
</feature>
<name>A0A1J5Q2K8_9ZZZZ</name>
<dbReference type="Gene3D" id="1.20.120.520">
    <property type="entry name" value="nmb1532 protein domain like"/>
    <property type="match status" value="1"/>
</dbReference>
<dbReference type="Pfam" id="PF01814">
    <property type="entry name" value="Hemerythrin"/>
    <property type="match status" value="1"/>
</dbReference>
<dbReference type="AlphaFoldDB" id="A0A1J5Q2K8"/>
<reference evidence="2" key="1">
    <citation type="submission" date="2016-10" db="EMBL/GenBank/DDBJ databases">
        <title>Sequence of Gallionella enrichment culture.</title>
        <authorList>
            <person name="Poehlein A."/>
            <person name="Muehling M."/>
            <person name="Daniel R."/>
        </authorList>
    </citation>
    <scope>NUCLEOTIDE SEQUENCE</scope>
</reference>